<evidence type="ECO:0000256" key="3">
    <source>
        <dbReference type="ARBA" id="ARBA00023125"/>
    </source>
</evidence>
<feature type="domain" description="Probable transposase IS891/IS1136/IS1341" evidence="5">
    <location>
        <begin position="69"/>
        <end position="170"/>
    </location>
</feature>
<evidence type="ECO:0000313" key="7">
    <source>
        <dbReference type="EMBL" id="MBC8628898.1"/>
    </source>
</evidence>
<protein>
    <submittedName>
        <fullName evidence="7">IS200/IS605 family element transposase accessory protein TnpB</fullName>
    </submittedName>
</protein>
<keyword evidence="2" id="KW-0815">Transposition</keyword>
<dbReference type="EMBL" id="JACRTP010000003">
    <property type="protein sequence ID" value="MBC8628898.1"/>
    <property type="molecule type" value="Genomic_DNA"/>
</dbReference>
<dbReference type="InterPro" id="IPR010095">
    <property type="entry name" value="Cas12f1-like_TNB"/>
</dbReference>
<feature type="domain" description="Cas12f1-like TNB" evidence="6">
    <location>
        <begin position="192"/>
        <end position="266"/>
    </location>
</feature>
<keyword evidence="3" id="KW-0238">DNA-binding</keyword>
<keyword evidence="8" id="KW-1185">Reference proteome</keyword>
<dbReference type="RefSeq" id="WP_187558727.1">
    <property type="nucleotide sequence ID" value="NZ_JACRTP010000003.1"/>
</dbReference>
<evidence type="ECO:0000259" key="6">
    <source>
        <dbReference type="Pfam" id="PF07282"/>
    </source>
</evidence>
<dbReference type="NCBIfam" id="NF040570">
    <property type="entry name" value="guided_TnpB"/>
    <property type="match status" value="1"/>
</dbReference>
<proteinExistence type="inferred from homology"/>
<dbReference type="InterPro" id="IPR001959">
    <property type="entry name" value="Transposase"/>
</dbReference>
<dbReference type="Pfam" id="PF01385">
    <property type="entry name" value="OrfB_IS605"/>
    <property type="match status" value="1"/>
</dbReference>
<comment type="caution">
    <text evidence="7">The sequence shown here is derived from an EMBL/GenBank/DDBJ whole genome shotgun (WGS) entry which is preliminary data.</text>
</comment>
<accession>A0ABR7PBU9</accession>
<feature type="non-terminal residue" evidence="7">
    <location>
        <position position="1"/>
    </location>
</feature>
<dbReference type="Proteomes" id="UP000661649">
    <property type="component" value="Unassembled WGS sequence"/>
</dbReference>
<reference evidence="7 8" key="1">
    <citation type="submission" date="2020-08" db="EMBL/GenBank/DDBJ databases">
        <title>Genome public.</title>
        <authorList>
            <person name="Liu C."/>
            <person name="Sun Q."/>
        </authorList>
    </citation>
    <scope>NUCLEOTIDE SEQUENCE [LARGE SCALE GENOMIC DNA]</scope>
    <source>
        <strain evidence="7 8">3_YM_SP_D4_24.mj</strain>
    </source>
</reference>
<evidence type="ECO:0000259" key="5">
    <source>
        <dbReference type="Pfam" id="PF01385"/>
    </source>
</evidence>
<evidence type="ECO:0000313" key="8">
    <source>
        <dbReference type="Proteomes" id="UP000661649"/>
    </source>
</evidence>
<dbReference type="Pfam" id="PF07282">
    <property type="entry name" value="Cas12f1-like_TNB"/>
    <property type="match status" value="1"/>
</dbReference>
<comment type="similarity">
    <text evidence="1">In the C-terminal section; belongs to the transposase 35 family.</text>
</comment>
<evidence type="ECO:0000256" key="4">
    <source>
        <dbReference type="ARBA" id="ARBA00023172"/>
    </source>
</evidence>
<gene>
    <name evidence="7" type="primary">tnpB</name>
    <name evidence="7" type="ORF">H8712_09790</name>
</gene>
<keyword evidence="4" id="KW-0233">DNA recombination</keyword>
<evidence type="ECO:0000256" key="1">
    <source>
        <dbReference type="ARBA" id="ARBA00008761"/>
    </source>
</evidence>
<name>A0ABR7PBU9_9FIRM</name>
<evidence type="ECO:0000256" key="2">
    <source>
        <dbReference type="ARBA" id="ARBA00022578"/>
    </source>
</evidence>
<dbReference type="NCBIfam" id="TIGR01766">
    <property type="entry name" value="IS200/IS605 family accessory protein TnpB-like domain"/>
    <property type="match status" value="1"/>
</dbReference>
<organism evidence="7 8">
    <name type="scientific">Blautia stercoris</name>
    <dbReference type="NCBI Taxonomy" id="871664"/>
    <lineage>
        <taxon>Bacteria</taxon>
        <taxon>Bacillati</taxon>
        <taxon>Bacillota</taxon>
        <taxon>Clostridia</taxon>
        <taxon>Lachnospirales</taxon>
        <taxon>Lachnospiraceae</taxon>
        <taxon>Blautia</taxon>
    </lineage>
</organism>
<sequence>NQDAVLYPADHGVNLKLPGRKERLYLSNVEADSVLKEVKIKPYYGRYILCLTLESENFAADNTDMPNLCAIDFGVSNFAAVVCNDGSSMLYKGGAVLSECQWFHKKRAKAVSIITKGHEHRHASSRYLSALSRHHADFIKDQCHKISRSIINYCMEHHAGTLVLGENKRWKQDCDMGSQNNQNFVSMPTGLLKQMIIYKASDAGIKTIMQEESYTSQADITAMDYIPVYGVDAENAVFSGRRISRSLYRCFNGMIINADCNGAANIMRKAITDAWNSITDFSFLASPEVSGFHELNPLSISVKGIAAA</sequence>